<feature type="compositionally biased region" description="Polar residues" evidence="1">
    <location>
        <begin position="11"/>
        <end position="48"/>
    </location>
</feature>
<name>A0A9Q1JFI9_9CARY</name>
<dbReference type="InterPro" id="IPR036691">
    <property type="entry name" value="Endo/exonu/phosph_ase_sf"/>
</dbReference>
<evidence type="ECO:0008006" key="4">
    <source>
        <dbReference type="Google" id="ProtNLM"/>
    </source>
</evidence>
<gene>
    <name evidence="2" type="ORF">Cgig2_000655</name>
</gene>
<dbReference type="PANTHER" id="PTHR33233:SF14">
    <property type="entry name" value="ENDONUCLEASE_EXONUCLEASE_PHOSPHATASE"/>
    <property type="match status" value="1"/>
</dbReference>
<dbReference type="OrthoDB" id="425619at2759"/>
<evidence type="ECO:0000313" key="3">
    <source>
        <dbReference type="Proteomes" id="UP001153076"/>
    </source>
</evidence>
<dbReference type="EMBL" id="JAKOGI010002316">
    <property type="protein sequence ID" value="KAJ8422267.1"/>
    <property type="molecule type" value="Genomic_DNA"/>
</dbReference>
<dbReference type="AlphaFoldDB" id="A0A9Q1JFI9"/>
<dbReference type="PANTHER" id="PTHR33233">
    <property type="entry name" value="ENDONUCLEASE/EXONUCLEASE/PHOSPHATASE"/>
    <property type="match status" value="1"/>
</dbReference>
<reference evidence="2" key="1">
    <citation type="submission" date="2022-04" db="EMBL/GenBank/DDBJ databases">
        <title>Carnegiea gigantea Genome sequencing and assembly v2.</title>
        <authorList>
            <person name="Copetti D."/>
            <person name="Sanderson M.J."/>
            <person name="Burquez A."/>
            <person name="Wojciechowski M.F."/>
        </authorList>
    </citation>
    <scope>NUCLEOTIDE SEQUENCE</scope>
    <source>
        <strain evidence="2">SGP5-SGP5p</strain>
        <tissue evidence="2">Aerial part</tissue>
    </source>
</reference>
<organism evidence="2 3">
    <name type="scientific">Carnegiea gigantea</name>
    <dbReference type="NCBI Taxonomy" id="171969"/>
    <lineage>
        <taxon>Eukaryota</taxon>
        <taxon>Viridiplantae</taxon>
        <taxon>Streptophyta</taxon>
        <taxon>Embryophyta</taxon>
        <taxon>Tracheophyta</taxon>
        <taxon>Spermatophyta</taxon>
        <taxon>Magnoliopsida</taxon>
        <taxon>eudicotyledons</taxon>
        <taxon>Gunneridae</taxon>
        <taxon>Pentapetalae</taxon>
        <taxon>Caryophyllales</taxon>
        <taxon>Cactineae</taxon>
        <taxon>Cactaceae</taxon>
        <taxon>Cactoideae</taxon>
        <taxon>Echinocereeae</taxon>
        <taxon>Carnegiea</taxon>
    </lineage>
</organism>
<proteinExistence type="predicted"/>
<feature type="region of interest" description="Disordered" evidence="1">
    <location>
        <begin position="1"/>
        <end position="48"/>
    </location>
</feature>
<protein>
    <recommendedName>
        <fullName evidence="4">DUF4283 domain-containing protein</fullName>
    </recommendedName>
</protein>
<dbReference type="Proteomes" id="UP001153076">
    <property type="component" value="Unassembled WGS sequence"/>
</dbReference>
<dbReference type="SUPFAM" id="SSF56219">
    <property type="entry name" value="DNase I-like"/>
    <property type="match status" value="1"/>
</dbReference>
<accession>A0A9Q1JFI9</accession>
<evidence type="ECO:0000313" key="2">
    <source>
        <dbReference type="EMBL" id="KAJ8422267.1"/>
    </source>
</evidence>
<dbReference type="Gene3D" id="3.60.10.10">
    <property type="entry name" value="Endonuclease/exonuclease/phosphatase"/>
    <property type="match status" value="1"/>
</dbReference>
<sequence>MNCGHIPASAMDSNPTLTPAMNSEPTSTSAINSDPNPTSISHFDPRPTSTLIPNSTFVSSETTLSSSIAASILNLDVPAMAAKLRKKKQVVVEDNGWSDWCSTRSDEYASEDDPCDSKTSLEDEDIVDNHVENCPNRLNNPMINSPRVAQKLIDEFRIRGDRDAKSSIINGGNGTVNPQSVFIHDHNQVTTQSSYTSLVDPDEGSELKFVPACVVNGVRCMKLDKEDVSAKIGFWQQAVLCSVLGANPPFKAKYAIDKIVLFRKGVFLVQFVSMHDELEVVKKGVFYFDSKPLIVKGWNPEMDMHTDDINSLPIWVQLPALDIKYWGAESLSKIGSTIGIPLKTNRYTKDRTMLKYARLLINVSLDSPFLNFIEFLNDHDVLIRQQVVYEWKPVKCSHCHMTLSYHKGCKQLLGEGVHMVSISSWNIRGLNWPNEQEDVHSFLQFNKVGMRGLLETKVKEKNTDPLIYCYVTQLYTHRKFDITFVYGMNQEKLREDIWADLQTLAQSINEAWCILGDFNSMLYKDDRKGGTEDHEVNDLTNLIEQCDLQELRCIGSYFSWSNKRVWSRIDRVFTNVL</sequence>
<comment type="caution">
    <text evidence="2">The sequence shown here is derived from an EMBL/GenBank/DDBJ whole genome shotgun (WGS) entry which is preliminary data.</text>
</comment>
<keyword evidence="3" id="KW-1185">Reference proteome</keyword>
<evidence type="ECO:0000256" key="1">
    <source>
        <dbReference type="SAM" id="MobiDB-lite"/>
    </source>
</evidence>